<feature type="transmembrane region" description="Helical" evidence="16">
    <location>
        <begin position="114"/>
        <end position="134"/>
    </location>
</feature>
<keyword evidence="16" id="KW-0472">Membrane</keyword>
<evidence type="ECO:0000256" key="10">
    <source>
        <dbReference type="ARBA" id="ARBA00022777"/>
    </source>
</evidence>
<dbReference type="InterPro" id="IPR004358">
    <property type="entry name" value="Sig_transdc_His_kin-like_C"/>
</dbReference>
<keyword evidence="19" id="KW-1185">Reference proteome</keyword>
<reference evidence="18 19" key="1">
    <citation type="submission" date="2020-03" db="EMBL/GenBank/DDBJ databases">
        <title>Whole genome shotgun sequence of Phytohabitans houttuyneae NBRC 108639.</title>
        <authorList>
            <person name="Komaki H."/>
            <person name="Tamura T."/>
        </authorList>
    </citation>
    <scope>NUCLEOTIDE SEQUENCE [LARGE SCALE GENOMIC DNA]</scope>
    <source>
        <strain evidence="18 19">NBRC 108639</strain>
    </source>
</reference>
<dbReference type="InterPro" id="IPR029016">
    <property type="entry name" value="GAF-like_dom_sf"/>
</dbReference>
<dbReference type="PROSITE" id="PS50109">
    <property type="entry name" value="HIS_KIN"/>
    <property type="match status" value="1"/>
</dbReference>
<evidence type="ECO:0000313" key="19">
    <source>
        <dbReference type="Proteomes" id="UP000482800"/>
    </source>
</evidence>
<dbReference type="GO" id="GO:0051539">
    <property type="term" value="F:4 iron, 4 sulfur cluster binding"/>
    <property type="evidence" value="ECO:0007669"/>
    <property type="project" value="UniProtKB-KW"/>
</dbReference>
<evidence type="ECO:0000256" key="12">
    <source>
        <dbReference type="ARBA" id="ARBA00023012"/>
    </source>
</evidence>
<feature type="transmembrane region" description="Helical" evidence="16">
    <location>
        <begin position="154"/>
        <end position="179"/>
    </location>
</feature>
<dbReference type="EMBL" id="BLPF01000004">
    <property type="protein sequence ID" value="GFJ85981.1"/>
    <property type="molecule type" value="Genomic_DNA"/>
</dbReference>
<keyword evidence="16" id="KW-1133">Transmembrane helix</keyword>
<dbReference type="InterPro" id="IPR050482">
    <property type="entry name" value="Sensor_HK_TwoCompSys"/>
</dbReference>
<dbReference type="SUPFAM" id="SSF55874">
    <property type="entry name" value="ATPase domain of HSP90 chaperone/DNA topoisomerase II/histidine kinase"/>
    <property type="match status" value="1"/>
</dbReference>
<keyword evidence="9" id="KW-0479">Metal-binding</keyword>
<evidence type="ECO:0000256" key="8">
    <source>
        <dbReference type="ARBA" id="ARBA00022679"/>
    </source>
</evidence>
<keyword evidence="6" id="KW-0004">4Fe-4S</keyword>
<comment type="function">
    <text evidence="14">Member of the two-component regulatory system NreB/NreC involved in the control of dissimilatory nitrate/nitrite reduction in response to oxygen. NreB functions as a direct oxygen sensor histidine kinase which is autophosphorylated, in the absence of oxygen, probably at the conserved histidine residue, and transfers its phosphate group probably to a conserved aspartate residue of NreC. NreB/NreC activates the expression of the nitrate (narGHJI) and nitrite (nir) reductase operons, as well as the putative nitrate transporter gene narT.</text>
</comment>
<feature type="transmembrane region" description="Helical" evidence="16">
    <location>
        <begin position="28"/>
        <end position="45"/>
    </location>
</feature>
<evidence type="ECO:0000256" key="3">
    <source>
        <dbReference type="ARBA" id="ARBA00004496"/>
    </source>
</evidence>
<comment type="subcellular location">
    <subcellularLocation>
        <location evidence="3">Cytoplasm</location>
    </subcellularLocation>
</comment>
<sequence>MAAATAIVALVWVGEVVDRHAAPPASILLNALIAVFFGLMGALVLQGKPRHLVGRLMATAGAVSAVSVLAASWASWLPAAWLSRWLWAVPFGLIFLALLVFPDARLPTKRWRPVAALIIVGSTVAALGMAGAALDHPRDLLAGVDRELTPRAATLITVARLGAVLTIIGLLGAFVALLLRWRRSGGETRQQLACLLPAGAALLLALPLEALGVPGVWLVVAAVVPVAMTIAILRYRLYELDRVVNRSIVWLLMSALLLVVLALALALLRETFVGDSDSTASAVATVVTLLAVGPLRSRVQRVVDRLLYGNRDEPYEVITRVGDLLRRTMDPDSVLPQLTADIADSMQVPYVAVELDEPDDEPRVVAEHGRRAEPVASFDMVAQGKKFGKLLVAPRSEGGRFTPRERRLLEEAAVQAAVAAATIRLMNELQDYQERLIMIREDERHRLRDDLHDRVKPALTGITMKVELAREHVRKPDRVSAVLGEVMENLVRTQADLDHLVSQLRPQALERGLAVALAGRCEEFSGPALSVRLEMRQNLDGLPAPVEEAAYHILGEALNNVVKHANARTCQVTVARDRSLTIEVVDDGVGIGSTAGHGVGLDSMRDRAERLGGTCRVAAAQPRGTSVRVELPIGLVAERTNG</sequence>
<comment type="cofactor">
    <cofactor evidence="2">
        <name>[4Fe-4S] cluster</name>
        <dbReference type="ChEBI" id="CHEBI:49883"/>
    </cofactor>
</comment>
<protein>
    <recommendedName>
        <fullName evidence="5">Oxygen sensor histidine kinase NreB</fullName>
        <ecNumber evidence="4">2.7.13.3</ecNumber>
    </recommendedName>
    <alternativeName>
        <fullName evidence="15">Nitrogen regulation protein B</fullName>
    </alternativeName>
</protein>
<dbReference type="PANTHER" id="PTHR24421">
    <property type="entry name" value="NITRATE/NITRITE SENSOR PROTEIN NARX-RELATED"/>
    <property type="match status" value="1"/>
</dbReference>
<dbReference type="InterPro" id="IPR011712">
    <property type="entry name" value="Sig_transdc_His_kin_sub3_dim/P"/>
</dbReference>
<evidence type="ECO:0000256" key="6">
    <source>
        <dbReference type="ARBA" id="ARBA00022485"/>
    </source>
</evidence>
<dbReference type="Pfam" id="PF07730">
    <property type="entry name" value="HisKA_3"/>
    <property type="match status" value="1"/>
</dbReference>
<feature type="transmembrane region" description="Helical" evidence="16">
    <location>
        <begin position="85"/>
        <end position="102"/>
    </location>
</feature>
<evidence type="ECO:0000256" key="11">
    <source>
        <dbReference type="ARBA" id="ARBA00023004"/>
    </source>
</evidence>
<dbReference type="RefSeq" id="WP_173071346.1">
    <property type="nucleotide sequence ID" value="NZ_BAABGO010000002.1"/>
</dbReference>
<dbReference type="PRINTS" id="PR00344">
    <property type="entry name" value="BCTRLSENSOR"/>
</dbReference>
<dbReference type="InterPro" id="IPR003594">
    <property type="entry name" value="HATPase_dom"/>
</dbReference>
<accession>A0A6V8KUF5</accession>
<dbReference type="Proteomes" id="UP000482800">
    <property type="component" value="Unassembled WGS sequence"/>
</dbReference>
<organism evidence="18 19">
    <name type="scientific">Phytohabitans houttuyneae</name>
    <dbReference type="NCBI Taxonomy" id="1076126"/>
    <lineage>
        <taxon>Bacteria</taxon>
        <taxon>Bacillati</taxon>
        <taxon>Actinomycetota</taxon>
        <taxon>Actinomycetes</taxon>
        <taxon>Micromonosporales</taxon>
        <taxon>Micromonosporaceae</taxon>
    </lineage>
</organism>
<evidence type="ECO:0000256" key="5">
    <source>
        <dbReference type="ARBA" id="ARBA00017322"/>
    </source>
</evidence>
<keyword evidence="7" id="KW-0963">Cytoplasm</keyword>
<keyword evidence="10" id="KW-0418">Kinase</keyword>
<evidence type="ECO:0000256" key="1">
    <source>
        <dbReference type="ARBA" id="ARBA00000085"/>
    </source>
</evidence>
<feature type="transmembrane region" description="Helical" evidence="16">
    <location>
        <begin position="52"/>
        <end position="73"/>
    </location>
</feature>
<dbReference type="Gene3D" id="1.20.5.1930">
    <property type="match status" value="1"/>
</dbReference>
<keyword evidence="11" id="KW-0408">Iron</keyword>
<dbReference type="Gene3D" id="3.30.450.40">
    <property type="match status" value="1"/>
</dbReference>
<gene>
    <name evidence="18" type="ORF">Phou_101610</name>
</gene>
<dbReference type="GO" id="GO:0005737">
    <property type="term" value="C:cytoplasm"/>
    <property type="evidence" value="ECO:0007669"/>
    <property type="project" value="UniProtKB-SubCell"/>
</dbReference>
<dbReference type="InterPro" id="IPR005467">
    <property type="entry name" value="His_kinase_dom"/>
</dbReference>
<dbReference type="GO" id="GO:0000155">
    <property type="term" value="F:phosphorelay sensor kinase activity"/>
    <property type="evidence" value="ECO:0007669"/>
    <property type="project" value="InterPro"/>
</dbReference>
<evidence type="ECO:0000256" key="13">
    <source>
        <dbReference type="ARBA" id="ARBA00023014"/>
    </source>
</evidence>
<evidence type="ECO:0000256" key="16">
    <source>
        <dbReference type="SAM" id="Phobius"/>
    </source>
</evidence>
<evidence type="ECO:0000256" key="2">
    <source>
        <dbReference type="ARBA" id="ARBA00001966"/>
    </source>
</evidence>
<comment type="caution">
    <text evidence="18">The sequence shown here is derived from an EMBL/GenBank/DDBJ whole genome shotgun (WGS) entry which is preliminary data.</text>
</comment>
<name>A0A6V8KUF5_9ACTN</name>
<evidence type="ECO:0000256" key="7">
    <source>
        <dbReference type="ARBA" id="ARBA00022490"/>
    </source>
</evidence>
<evidence type="ECO:0000313" key="18">
    <source>
        <dbReference type="EMBL" id="GFJ85981.1"/>
    </source>
</evidence>
<dbReference type="GO" id="GO:0016020">
    <property type="term" value="C:membrane"/>
    <property type="evidence" value="ECO:0007669"/>
    <property type="project" value="InterPro"/>
</dbReference>
<evidence type="ECO:0000256" key="15">
    <source>
        <dbReference type="ARBA" id="ARBA00030800"/>
    </source>
</evidence>
<dbReference type="SUPFAM" id="SSF55781">
    <property type="entry name" value="GAF domain-like"/>
    <property type="match status" value="1"/>
</dbReference>
<dbReference type="InterPro" id="IPR036890">
    <property type="entry name" value="HATPase_C_sf"/>
</dbReference>
<keyword evidence="12" id="KW-0902">Two-component regulatory system</keyword>
<dbReference type="SMART" id="SM00387">
    <property type="entry name" value="HATPase_c"/>
    <property type="match status" value="1"/>
</dbReference>
<dbReference type="GO" id="GO:0046872">
    <property type="term" value="F:metal ion binding"/>
    <property type="evidence" value="ECO:0007669"/>
    <property type="project" value="UniProtKB-KW"/>
</dbReference>
<keyword evidence="13" id="KW-0411">Iron-sulfur</keyword>
<dbReference type="AlphaFoldDB" id="A0A6V8KUF5"/>
<reference evidence="18 19" key="2">
    <citation type="submission" date="2020-03" db="EMBL/GenBank/DDBJ databases">
        <authorList>
            <person name="Ichikawa N."/>
            <person name="Kimura A."/>
            <person name="Kitahashi Y."/>
            <person name="Uohara A."/>
        </authorList>
    </citation>
    <scope>NUCLEOTIDE SEQUENCE [LARGE SCALE GENOMIC DNA]</scope>
    <source>
        <strain evidence="18 19">NBRC 108639</strain>
    </source>
</reference>
<comment type="catalytic activity">
    <reaction evidence="1">
        <text>ATP + protein L-histidine = ADP + protein N-phospho-L-histidine.</text>
        <dbReference type="EC" id="2.7.13.3"/>
    </reaction>
</comment>
<evidence type="ECO:0000259" key="17">
    <source>
        <dbReference type="PROSITE" id="PS50109"/>
    </source>
</evidence>
<dbReference type="CDD" id="cd16917">
    <property type="entry name" value="HATPase_UhpB-NarQ-NarX-like"/>
    <property type="match status" value="1"/>
</dbReference>
<feature type="transmembrane region" description="Helical" evidence="16">
    <location>
        <begin position="191"/>
        <end position="208"/>
    </location>
</feature>
<keyword evidence="8" id="KW-0808">Transferase</keyword>
<evidence type="ECO:0000256" key="9">
    <source>
        <dbReference type="ARBA" id="ARBA00022723"/>
    </source>
</evidence>
<evidence type="ECO:0000256" key="4">
    <source>
        <dbReference type="ARBA" id="ARBA00012438"/>
    </source>
</evidence>
<feature type="transmembrane region" description="Helical" evidence="16">
    <location>
        <begin position="214"/>
        <end position="235"/>
    </location>
</feature>
<dbReference type="GO" id="GO:0046983">
    <property type="term" value="F:protein dimerization activity"/>
    <property type="evidence" value="ECO:0007669"/>
    <property type="project" value="InterPro"/>
</dbReference>
<proteinExistence type="predicted"/>
<feature type="domain" description="Histidine kinase" evidence="17">
    <location>
        <begin position="552"/>
        <end position="635"/>
    </location>
</feature>
<feature type="transmembrane region" description="Helical" evidence="16">
    <location>
        <begin position="247"/>
        <end position="268"/>
    </location>
</feature>
<evidence type="ECO:0000256" key="14">
    <source>
        <dbReference type="ARBA" id="ARBA00024827"/>
    </source>
</evidence>
<dbReference type="Gene3D" id="3.30.565.10">
    <property type="entry name" value="Histidine kinase-like ATPase, C-terminal domain"/>
    <property type="match status" value="1"/>
</dbReference>
<dbReference type="Pfam" id="PF02518">
    <property type="entry name" value="HATPase_c"/>
    <property type="match status" value="1"/>
</dbReference>
<keyword evidence="16" id="KW-0812">Transmembrane</keyword>
<dbReference type="EC" id="2.7.13.3" evidence="4"/>